<evidence type="ECO:0000259" key="6">
    <source>
        <dbReference type="PROSITE" id="PS51186"/>
    </source>
</evidence>
<comment type="similarity">
    <text evidence="1 5">Belongs to the acetyltransferase family. RimI subfamily.</text>
</comment>
<comment type="subcellular location">
    <subcellularLocation>
        <location evidence="5">Cytoplasm</location>
    </subcellularLocation>
</comment>
<dbReference type="Proteomes" id="UP000512167">
    <property type="component" value="Chromosome"/>
</dbReference>
<dbReference type="InterPro" id="IPR006464">
    <property type="entry name" value="AcTrfase_RimI/Ard1"/>
</dbReference>
<dbReference type="EMBL" id="CP051151">
    <property type="protein sequence ID" value="QLY40497.1"/>
    <property type="molecule type" value="Genomic_DNA"/>
</dbReference>
<dbReference type="GO" id="GO:0005737">
    <property type="term" value="C:cytoplasm"/>
    <property type="evidence" value="ECO:0007669"/>
    <property type="project" value="UniProtKB-SubCell"/>
</dbReference>
<keyword evidence="4" id="KW-0012">Acyltransferase</keyword>
<evidence type="ECO:0000256" key="4">
    <source>
        <dbReference type="ARBA" id="ARBA00023315"/>
    </source>
</evidence>
<dbReference type="NCBIfam" id="TIGR01575">
    <property type="entry name" value="rimI"/>
    <property type="match status" value="1"/>
</dbReference>
<keyword evidence="7" id="KW-0689">Ribosomal protein</keyword>
<evidence type="ECO:0000256" key="5">
    <source>
        <dbReference type="RuleBase" id="RU363094"/>
    </source>
</evidence>
<dbReference type="GO" id="GO:0008999">
    <property type="term" value="F:protein-N-terminal-alanine acetyltransferase activity"/>
    <property type="evidence" value="ECO:0007669"/>
    <property type="project" value="UniProtKB-EC"/>
</dbReference>
<gene>
    <name evidence="7" type="primary">rimI</name>
    <name evidence="7" type="ORF">HF295_06385</name>
</gene>
<dbReference type="InterPro" id="IPR016181">
    <property type="entry name" value="Acyl_CoA_acyltransferase"/>
</dbReference>
<protein>
    <recommendedName>
        <fullName evidence="5">[Ribosomal protein bS18]-alanine N-acetyltransferase</fullName>
        <ecNumber evidence="5">2.3.1.266</ecNumber>
    </recommendedName>
</protein>
<dbReference type="EC" id="2.3.1.266" evidence="5"/>
<dbReference type="KEGG" id="tbk:HF295_06385"/>
<name>A0A7L6N5F1_9MOLU</name>
<dbReference type="PANTHER" id="PTHR43420">
    <property type="entry name" value="ACETYLTRANSFERASE"/>
    <property type="match status" value="1"/>
</dbReference>
<feature type="domain" description="N-acetyltransferase" evidence="6">
    <location>
        <begin position="2"/>
        <end position="144"/>
    </location>
</feature>
<reference evidence="7 8" key="1">
    <citation type="submission" date="2020-04" db="EMBL/GenBank/DDBJ databases">
        <authorList>
            <person name="Zheng R.K."/>
            <person name="Sun C.M."/>
        </authorList>
    </citation>
    <scope>NUCLEOTIDE SEQUENCE [LARGE SCALE GENOMIC DNA]</scope>
    <source>
        <strain evidence="8">zrk29</strain>
    </source>
</reference>
<comment type="catalytic activity">
    <reaction evidence="5">
        <text>N-terminal L-alanyl-[ribosomal protein bS18] + acetyl-CoA = N-terminal N(alpha)-acetyl-L-alanyl-[ribosomal protein bS18] + CoA + H(+)</text>
        <dbReference type="Rhea" id="RHEA:43756"/>
        <dbReference type="Rhea" id="RHEA-COMP:10676"/>
        <dbReference type="Rhea" id="RHEA-COMP:10677"/>
        <dbReference type="ChEBI" id="CHEBI:15378"/>
        <dbReference type="ChEBI" id="CHEBI:57287"/>
        <dbReference type="ChEBI" id="CHEBI:57288"/>
        <dbReference type="ChEBI" id="CHEBI:64718"/>
        <dbReference type="ChEBI" id="CHEBI:83683"/>
        <dbReference type="EC" id="2.3.1.266"/>
    </reaction>
</comment>
<keyword evidence="2 5" id="KW-0963">Cytoplasm</keyword>
<dbReference type="SUPFAM" id="SSF55729">
    <property type="entry name" value="Acyl-CoA N-acyltransferases (Nat)"/>
    <property type="match status" value="1"/>
</dbReference>
<dbReference type="InterPro" id="IPR000182">
    <property type="entry name" value="GNAT_dom"/>
</dbReference>
<keyword evidence="8" id="KW-1185">Reference proteome</keyword>
<dbReference type="PANTHER" id="PTHR43420:SF44">
    <property type="entry name" value="ACETYLTRANSFERASE YPEA"/>
    <property type="match status" value="1"/>
</dbReference>
<dbReference type="Pfam" id="PF00583">
    <property type="entry name" value="Acetyltransf_1"/>
    <property type="match status" value="1"/>
</dbReference>
<evidence type="ECO:0000313" key="7">
    <source>
        <dbReference type="EMBL" id="QLY40497.1"/>
    </source>
</evidence>
<keyword evidence="3 7" id="KW-0808">Transferase</keyword>
<dbReference type="CDD" id="cd04301">
    <property type="entry name" value="NAT_SF"/>
    <property type="match status" value="1"/>
</dbReference>
<dbReference type="RefSeq" id="WP_312031336.1">
    <property type="nucleotide sequence ID" value="NZ_CP051151.1"/>
</dbReference>
<organism evidence="7 8">
    <name type="scientific">Hujiaoplasma nucleasis</name>
    <dbReference type="NCBI Taxonomy" id="2725268"/>
    <lineage>
        <taxon>Bacteria</taxon>
        <taxon>Bacillati</taxon>
        <taxon>Mycoplasmatota</taxon>
        <taxon>Mollicutes</taxon>
        <taxon>Candidatus Izemoplasmatales</taxon>
        <taxon>Hujiaoplasmataceae</taxon>
        <taxon>Hujiaoplasma</taxon>
    </lineage>
</organism>
<evidence type="ECO:0000256" key="2">
    <source>
        <dbReference type="ARBA" id="ARBA00022490"/>
    </source>
</evidence>
<dbReference type="Gene3D" id="3.40.630.30">
    <property type="match status" value="1"/>
</dbReference>
<dbReference type="GO" id="GO:0005840">
    <property type="term" value="C:ribosome"/>
    <property type="evidence" value="ECO:0007669"/>
    <property type="project" value="UniProtKB-KW"/>
</dbReference>
<proteinExistence type="inferred from homology"/>
<comment type="function">
    <text evidence="5">Acetylates the N-terminal alanine of ribosomal protein bS18.</text>
</comment>
<keyword evidence="7" id="KW-0687">Ribonucleoprotein</keyword>
<evidence type="ECO:0000256" key="3">
    <source>
        <dbReference type="ARBA" id="ARBA00022679"/>
    </source>
</evidence>
<sequence length="145" mass="17755">MLKIREFQINDLSKIIELETHFYKINQNEFMESYIENPLIQVYVIERNTDWIGYMIIWLDQDKFQLYTIFIIEQYRHQGYAYQALKLLEEKIYNQGVYEYSLEVRPSNKNAIALYKKLGYSIQAIRKDYYPNHEDALLMYKNLRK</sequence>
<accession>A0A7L6N5F1</accession>
<evidence type="ECO:0000313" key="8">
    <source>
        <dbReference type="Proteomes" id="UP000512167"/>
    </source>
</evidence>
<dbReference type="InterPro" id="IPR050680">
    <property type="entry name" value="YpeA/RimI_acetyltransf"/>
</dbReference>
<dbReference type="PROSITE" id="PS51186">
    <property type="entry name" value="GNAT"/>
    <property type="match status" value="1"/>
</dbReference>
<dbReference type="AlphaFoldDB" id="A0A7L6N5F1"/>
<evidence type="ECO:0000256" key="1">
    <source>
        <dbReference type="ARBA" id="ARBA00005395"/>
    </source>
</evidence>